<evidence type="ECO:0000313" key="6">
    <source>
        <dbReference type="Proteomes" id="UP000243081"/>
    </source>
</evidence>
<comment type="caution">
    <text evidence="5">The sequence shown here is derived from an EMBL/GenBank/DDBJ whole genome shotgun (WGS) entry which is preliminary data.</text>
</comment>
<feature type="coiled-coil region" evidence="2">
    <location>
        <begin position="176"/>
        <end position="210"/>
    </location>
</feature>
<evidence type="ECO:0000313" key="5">
    <source>
        <dbReference type="EMBL" id="OAQ98902.1"/>
    </source>
</evidence>
<accession>A0A179I9E5</accession>
<feature type="domain" description="C2H2-type" evidence="4">
    <location>
        <begin position="113"/>
        <end position="141"/>
    </location>
</feature>
<dbReference type="PROSITE" id="PS50157">
    <property type="entry name" value="ZINC_FINGER_C2H2_2"/>
    <property type="match status" value="1"/>
</dbReference>
<keyword evidence="1" id="KW-0862">Zinc</keyword>
<organism evidence="5 6">
    <name type="scientific">Cordyceps confragosa</name>
    <name type="common">Lecanicillium lecanii</name>
    <dbReference type="NCBI Taxonomy" id="2714763"/>
    <lineage>
        <taxon>Eukaryota</taxon>
        <taxon>Fungi</taxon>
        <taxon>Dikarya</taxon>
        <taxon>Ascomycota</taxon>
        <taxon>Pezizomycotina</taxon>
        <taxon>Sordariomycetes</taxon>
        <taxon>Hypocreomycetidae</taxon>
        <taxon>Hypocreales</taxon>
        <taxon>Cordycipitaceae</taxon>
        <taxon>Akanthomyces</taxon>
    </lineage>
</organism>
<gene>
    <name evidence="5" type="ORF">LLEC1_02453</name>
</gene>
<dbReference type="Gene3D" id="3.30.160.60">
    <property type="entry name" value="Classic Zinc Finger"/>
    <property type="match status" value="1"/>
</dbReference>
<name>A0A179I9E5_CORDF</name>
<evidence type="ECO:0000256" key="2">
    <source>
        <dbReference type="SAM" id="Coils"/>
    </source>
</evidence>
<dbReference type="EMBL" id="LUKN01002548">
    <property type="protein sequence ID" value="OAQ98902.1"/>
    <property type="molecule type" value="Genomic_DNA"/>
</dbReference>
<feature type="compositionally biased region" description="Acidic residues" evidence="3">
    <location>
        <begin position="340"/>
        <end position="351"/>
    </location>
</feature>
<feature type="compositionally biased region" description="Basic and acidic residues" evidence="3">
    <location>
        <begin position="38"/>
        <end position="54"/>
    </location>
</feature>
<feature type="region of interest" description="Disordered" evidence="3">
    <location>
        <begin position="286"/>
        <end position="351"/>
    </location>
</feature>
<dbReference type="OMA" id="DTQCDGF"/>
<sequence length="421" mass="46651">MDSDDAASLPLRLRSTSPAPAVQNLALDHAVEESTTVEGDKAEDISTAKKNDETKSAAKHYSVEDYFGVQYDDSGQLHIVYTCPRPDTQCDGFSFSSIQECIDHESDWHDAPYKCFVCGQTFASGTRLRRHEHYKDSKIRADEVEATETRKSGCRVYHGNDPARRRARTLARLLKKEEAELEVKRGKEVKKRAREMVASVKKELARKRRKDGPLVVIGAEDGVAVTDEDGRDGINGCEEPCCPYYEKDFINKAAYSRHVASQGHLHAAQMGAALVQRLTMMAVARTSKQEASATPDVEMPDYSRSGLRAGTPPPARPIDTQTQLLSPPPTPHGTQHDTQGGDDDNEGDWDDLERTPMELEARLAKTQRTLRELRCNAPGCPMYERRMASSQGYWGHLASEAHAAAMKAWSDRGGDAVYVGV</sequence>
<dbReference type="OrthoDB" id="4868114at2759"/>
<dbReference type="GO" id="GO:0008270">
    <property type="term" value="F:zinc ion binding"/>
    <property type="evidence" value="ECO:0007669"/>
    <property type="project" value="UniProtKB-KW"/>
</dbReference>
<dbReference type="AlphaFoldDB" id="A0A179I9E5"/>
<proteinExistence type="predicted"/>
<protein>
    <recommendedName>
        <fullName evidence="4">C2H2-type domain-containing protein</fullName>
    </recommendedName>
</protein>
<feature type="region of interest" description="Disordered" evidence="3">
    <location>
        <begin position="31"/>
        <end position="54"/>
    </location>
</feature>
<evidence type="ECO:0000259" key="4">
    <source>
        <dbReference type="PROSITE" id="PS50157"/>
    </source>
</evidence>
<dbReference type="Proteomes" id="UP000243081">
    <property type="component" value="Unassembled WGS sequence"/>
</dbReference>
<keyword evidence="1" id="KW-0479">Metal-binding</keyword>
<evidence type="ECO:0000256" key="1">
    <source>
        <dbReference type="PROSITE-ProRule" id="PRU00042"/>
    </source>
</evidence>
<evidence type="ECO:0000256" key="3">
    <source>
        <dbReference type="SAM" id="MobiDB-lite"/>
    </source>
</evidence>
<reference evidence="5 6" key="1">
    <citation type="submission" date="2016-03" db="EMBL/GenBank/DDBJ databases">
        <title>Fine-scale spatial genetic structure of a fungal parasite of coffee scale insects.</title>
        <authorList>
            <person name="Jackson D."/>
            <person name="Zemenick K.A."/>
            <person name="Malloure B."/>
            <person name="Quandt C.A."/>
            <person name="James T.Y."/>
        </authorList>
    </citation>
    <scope>NUCLEOTIDE SEQUENCE [LARGE SCALE GENOMIC DNA]</scope>
    <source>
        <strain evidence="5 6">UM487</strain>
    </source>
</reference>
<keyword evidence="2" id="KW-0175">Coiled coil</keyword>
<keyword evidence="6" id="KW-1185">Reference proteome</keyword>
<keyword evidence="1" id="KW-0863">Zinc-finger</keyword>
<dbReference type="InterPro" id="IPR013087">
    <property type="entry name" value="Znf_C2H2_type"/>
</dbReference>